<evidence type="ECO:0000313" key="3">
    <source>
        <dbReference type="Proteomes" id="UP000260828"/>
    </source>
</evidence>
<dbReference type="Pfam" id="PF01381">
    <property type="entry name" value="HTH_3"/>
    <property type="match status" value="1"/>
</dbReference>
<evidence type="ECO:0000313" key="2">
    <source>
        <dbReference type="EMBL" id="RGE66607.1"/>
    </source>
</evidence>
<dbReference type="CDD" id="cd00093">
    <property type="entry name" value="HTH_XRE"/>
    <property type="match status" value="1"/>
</dbReference>
<dbReference type="SMART" id="SM00530">
    <property type="entry name" value="HTH_XRE"/>
    <property type="match status" value="1"/>
</dbReference>
<gene>
    <name evidence="2" type="ORF">DXC40_12560</name>
</gene>
<name>A0A3E3IHT3_9FIRM</name>
<dbReference type="Gene3D" id="1.10.260.40">
    <property type="entry name" value="lambda repressor-like DNA-binding domains"/>
    <property type="match status" value="1"/>
</dbReference>
<dbReference type="EMBL" id="QVME01000007">
    <property type="protein sequence ID" value="RGE66607.1"/>
    <property type="molecule type" value="Genomic_DNA"/>
</dbReference>
<dbReference type="GO" id="GO:0003677">
    <property type="term" value="F:DNA binding"/>
    <property type="evidence" value="ECO:0007669"/>
    <property type="project" value="InterPro"/>
</dbReference>
<feature type="domain" description="HTH cro/C1-type" evidence="1">
    <location>
        <begin position="16"/>
        <end position="70"/>
    </location>
</feature>
<sequence length="114" mass="12717">MSRALKNINIEVGGRIKQQRLAQHLTREQLARLTGYSANFIQEVERGRSGLSSESMRAFSIALKTSSDSLLFGVDSESSQFLLAKMSLVPEKKRKDVIRVIEAAIDCAVDEFID</sequence>
<dbReference type="AlphaFoldDB" id="A0A3E3IHT3"/>
<dbReference type="PROSITE" id="PS50943">
    <property type="entry name" value="HTH_CROC1"/>
    <property type="match status" value="1"/>
</dbReference>
<proteinExistence type="predicted"/>
<organism evidence="2 3">
    <name type="scientific">Anaerotruncus colihominis</name>
    <dbReference type="NCBI Taxonomy" id="169435"/>
    <lineage>
        <taxon>Bacteria</taxon>
        <taxon>Bacillati</taxon>
        <taxon>Bacillota</taxon>
        <taxon>Clostridia</taxon>
        <taxon>Eubacteriales</taxon>
        <taxon>Oscillospiraceae</taxon>
        <taxon>Anaerotruncus</taxon>
    </lineage>
</organism>
<dbReference type="InterPro" id="IPR001387">
    <property type="entry name" value="Cro/C1-type_HTH"/>
</dbReference>
<accession>A0A3E3IHT3</accession>
<reference evidence="2 3" key="1">
    <citation type="submission" date="2018-08" db="EMBL/GenBank/DDBJ databases">
        <title>A genome reference for cultivated species of the human gut microbiota.</title>
        <authorList>
            <person name="Zou Y."/>
            <person name="Xue W."/>
            <person name="Luo G."/>
        </authorList>
    </citation>
    <scope>NUCLEOTIDE SEQUENCE [LARGE SCALE GENOMIC DNA]</scope>
    <source>
        <strain evidence="2 3">TF05-12AC</strain>
    </source>
</reference>
<dbReference type="SUPFAM" id="SSF47413">
    <property type="entry name" value="lambda repressor-like DNA-binding domains"/>
    <property type="match status" value="1"/>
</dbReference>
<comment type="caution">
    <text evidence="2">The sequence shown here is derived from an EMBL/GenBank/DDBJ whole genome shotgun (WGS) entry which is preliminary data.</text>
</comment>
<dbReference type="Proteomes" id="UP000260828">
    <property type="component" value="Unassembled WGS sequence"/>
</dbReference>
<protein>
    <submittedName>
        <fullName evidence="2">XRE family transcriptional regulator</fullName>
    </submittedName>
</protein>
<dbReference type="RefSeq" id="WP_087216658.1">
    <property type="nucleotide sequence ID" value="NZ_JADPBN010000004.1"/>
</dbReference>
<evidence type="ECO:0000259" key="1">
    <source>
        <dbReference type="PROSITE" id="PS50943"/>
    </source>
</evidence>
<dbReference type="InterPro" id="IPR010982">
    <property type="entry name" value="Lambda_DNA-bd_dom_sf"/>
</dbReference>